<evidence type="ECO:0000313" key="2">
    <source>
        <dbReference type="EMBL" id="MQL74281.1"/>
    </source>
</evidence>
<sequence>MRALVPVCGGTGECGFPTWWCVQGLVWFCLWDLDLVKNLLALLLLAAVFSMMVRVVWSFGLCILVKVLPRIVLCRFWRRFFPGVLCVNFGPPLCCPCGLKCAVWLGCILVRFSQDGSWRFWWRFSLKLLHVVLMSCRCCRLDCLCYNLLGHFRSRCGALRCASGSCVGQVALLFVFKCVEGCFRSVPNSVGFCGSRFLLLWPVRDW</sequence>
<protein>
    <submittedName>
        <fullName evidence="2">Uncharacterized protein</fullName>
    </submittedName>
</protein>
<accession>A0A843TT02</accession>
<keyword evidence="1" id="KW-1133">Transmembrane helix</keyword>
<dbReference type="EMBL" id="NMUH01000199">
    <property type="protein sequence ID" value="MQL74281.1"/>
    <property type="molecule type" value="Genomic_DNA"/>
</dbReference>
<name>A0A843TT02_COLES</name>
<reference evidence="2" key="1">
    <citation type="submission" date="2017-07" db="EMBL/GenBank/DDBJ databases">
        <title>Taro Niue Genome Assembly and Annotation.</title>
        <authorList>
            <person name="Atibalentja N."/>
            <person name="Keating K."/>
            <person name="Fields C.J."/>
        </authorList>
    </citation>
    <scope>NUCLEOTIDE SEQUENCE</scope>
    <source>
        <strain evidence="2">Niue_2</strain>
        <tissue evidence="2">Leaf</tissue>
    </source>
</reference>
<organism evidence="2 3">
    <name type="scientific">Colocasia esculenta</name>
    <name type="common">Wild taro</name>
    <name type="synonym">Arum esculentum</name>
    <dbReference type="NCBI Taxonomy" id="4460"/>
    <lineage>
        <taxon>Eukaryota</taxon>
        <taxon>Viridiplantae</taxon>
        <taxon>Streptophyta</taxon>
        <taxon>Embryophyta</taxon>
        <taxon>Tracheophyta</taxon>
        <taxon>Spermatophyta</taxon>
        <taxon>Magnoliopsida</taxon>
        <taxon>Liliopsida</taxon>
        <taxon>Araceae</taxon>
        <taxon>Aroideae</taxon>
        <taxon>Colocasieae</taxon>
        <taxon>Colocasia</taxon>
    </lineage>
</organism>
<feature type="transmembrane region" description="Helical" evidence="1">
    <location>
        <begin position="40"/>
        <end position="68"/>
    </location>
</feature>
<proteinExistence type="predicted"/>
<evidence type="ECO:0000313" key="3">
    <source>
        <dbReference type="Proteomes" id="UP000652761"/>
    </source>
</evidence>
<dbReference type="Proteomes" id="UP000652761">
    <property type="component" value="Unassembled WGS sequence"/>
</dbReference>
<keyword evidence="1" id="KW-0472">Membrane</keyword>
<evidence type="ECO:0000256" key="1">
    <source>
        <dbReference type="SAM" id="Phobius"/>
    </source>
</evidence>
<dbReference type="AlphaFoldDB" id="A0A843TT02"/>
<keyword evidence="1" id="KW-0812">Transmembrane</keyword>
<gene>
    <name evidence="2" type="ORF">Taro_006644</name>
</gene>
<keyword evidence="3" id="KW-1185">Reference proteome</keyword>
<comment type="caution">
    <text evidence="2">The sequence shown here is derived from an EMBL/GenBank/DDBJ whole genome shotgun (WGS) entry which is preliminary data.</text>
</comment>